<name>A0A0A2JBV1_PENEN</name>
<dbReference type="EMBL" id="JQFZ01000259">
    <property type="protein sequence ID" value="KGO52844.1"/>
    <property type="molecule type" value="Genomic_DNA"/>
</dbReference>
<dbReference type="HOGENOM" id="CLU_072091_1_0_1"/>
<sequence>MSFSFHHKRKPNSSTKRKSNRARAHRKAHGGLRGDKNYEELSLERSEDINILQRYRLRQYWGQVRRDKTGPPFISHKLLFVEEDLREVVQEEISIKEGSALSKDAKERLNVLNAKYWLLEQMWWHYHSCLEAAYQLRAFDLWRSHPQWYMHYVLIEDCASRRGCCARGCGCCLNRKIDPRRRLGVGHCTVECGCCRRARGFDVPKDDKKLLKEQCREELSSLHKHRIIRVAIWGFVGDSYESPFDMIDVPPSYNAKEEAAKKKDKTR</sequence>
<evidence type="ECO:0000313" key="3">
    <source>
        <dbReference type="Proteomes" id="UP000030143"/>
    </source>
</evidence>
<dbReference type="AlphaFoldDB" id="A0A0A2JBV1"/>
<dbReference type="GeneID" id="27681068"/>
<evidence type="ECO:0000256" key="1">
    <source>
        <dbReference type="SAM" id="MobiDB-lite"/>
    </source>
</evidence>
<gene>
    <name evidence="2" type="ORF">PEX2_083780</name>
</gene>
<reference evidence="2 3" key="1">
    <citation type="journal article" date="2015" name="Mol. Plant Microbe Interact.">
        <title>Genome, transcriptome, and functional analyses of Penicillium expansum provide new insights into secondary metabolism and pathogenicity.</title>
        <authorList>
            <person name="Ballester A.R."/>
            <person name="Marcet-Houben M."/>
            <person name="Levin E."/>
            <person name="Sela N."/>
            <person name="Selma-Lazaro C."/>
            <person name="Carmona L."/>
            <person name="Wisniewski M."/>
            <person name="Droby S."/>
            <person name="Gonzalez-Candelas L."/>
            <person name="Gabaldon T."/>
        </authorList>
    </citation>
    <scope>NUCLEOTIDE SEQUENCE [LARGE SCALE GENOMIC DNA]</scope>
    <source>
        <strain evidence="2 3">MD-8</strain>
    </source>
</reference>
<protein>
    <submittedName>
        <fullName evidence="2">Uncharacterized protein</fullName>
    </submittedName>
</protein>
<accession>A0A0A2JBV1</accession>
<dbReference type="STRING" id="27334.A0A0A2JBV1"/>
<organism evidence="2 3">
    <name type="scientific">Penicillium expansum</name>
    <name type="common">Blue mold rot fungus</name>
    <dbReference type="NCBI Taxonomy" id="27334"/>
    <lineage>
        <taxon>Eukaryota</taxon>
        <taxon>Fungi</taxon>
        <taxon>Dikarya</taxon>
        <taxon>Ascomycota</taxon>
        <taxon>Pezizomycotina</taxon>
        <taxon>Eurotiomycetes</taxon>
        <taxon>Eurotiomycetidae</taxon>
        <taxon>Eurotiales</taxon>
        <taxon>Aspergillaceae</taxon>
        <taxon>Penicillium</taxon>
    </lineage>
</organism>
<evidence type="ECO:0000313" key="2">
    <source>
        <dbReference type="EMBL" id="KGO52844.1"/>
    </source>
</evidence>
<proteinExistence type="predicted"/>
<dbReference type="Proteomes" id="UP000030143">
    <property type="component" value="Unassembled WGS sequence"/>
</dbReference>
<feature type="region of interest" description="Disordered" evidence="1">
    <location>
        <begin position="1"/>
        <end position="33"/>
    </location>
</feature>
<dbReference type="RefSeq" id="XP_016595547.1">
    <property type="nucleotide sequence ID" value="XM_016745648.1"/>
</dbReference>
<dbReference type="VEuPathDB" id="FungiDB:PEXP_066420"/>
<feature type="compositionally biased region" description="Basic residues" evidence="1">
    <location>
        <begin position="1"/>
        <end position="30"/>
    </location>
</feature>
<keyword evidence="3" id="KW-1185">Reference proteome</keyword>
<comment type="caution">
    <text evidence="2">The sequence shown here is derived from an EMBL/GenBank/DDBJ whole genome shotgun (WGS) entry which is preliminary data.</text>
</comment>